<evidence type="ECO:0000256" key="4">
    <source>
        <dbReference type="ARBA" id="ARBA00022840"/>
    </source>
</evidence>
<dbReference type="eggNOG" id="COG0551">
    <property type="taxonomic scope" value="Bacteria"/>
</dbReference>
<dbReference type="PANTHER" id="PTHR11070:SF63">
    <property type="entry name" value="DNA HELICASE IV"/>
    <property type="match status" value="1"/>
</dbReference>
<evidence type="ECO:0000256" key="1">
    <source>
        <dbReference type="ARBA" id="ARBA00022741"/>
    </source>
</evidence>
<dbReference type="GO" id="GO:0005524">
    <property type="term" value="F:ATP binding"/>
    <property type="evidence" value="ECO:0007669"/>
    <property type="project" value="UniProtKB-UniRule"/>
</dbReference>
<keyword evidence="1 9" id="KW-0547">Nucleotide-binding</keyword>
<dbReference type="STRING" id="335284.Pcryo_2360"/>
<sequence>MREIITVDQLNFNFLGKIFGKKGIRLTEQGLLIDTKKGPTELISFAEVKKFAYIEEGFFGATLFVHNNQSLREHKFLSKTNSTAFLESINKKIAHSLQPHLLNLIEDFNLRVLSNYPRDSKIEPIKSLADELSIFYKDARVPWDYFSNPNLFSEVEKIHNLCPIKQETLGAYHEKINLERRKSFFDSVESNPLTDEQRLGVLRSNDKNMVLAAAGTGKTSVIVAKALDLIDRGLAAPQEILVLAYNKSAAEELKKRLADKAENSGIVLTESPQISTFHALGRKILGDSGISTYMSVFTEDSLKLGAWVTEWLIEYLTQDPKRMVDFISLFPEPVNPFDFKTQEEYERHIRDNEFRTLQGELVKGYQELRIANWLAIHKIAYEYEARYISKRRIDIGFDYQPDFHISDSNIYIEHFGIDRHGNTRPDIDKQAYDDSIDSKRKLHKELETVLVETFHYDWTEDALEARLEERLAAVGVIPDKNSVEEASKELLSKLKEGNQIATWSKMLIKALQATRFERLNENSILDRLEKAGISQAKKKTRILTDLHNAYVEELVATDSIDFDDMIIRAIAVVDNGQYKPQWRYILVDEFQDISASRMEFVNSIIEKGPDPSLTVVGDDWQSIYRFSGGKLELTTRFNELVGPHTLTMLQKTFRYNNSIADTAGTFIMENPEQYQKHIKTHDVINEPQVYLLDDKTGEENGLYSRVAEVVSKIRANDPEGSIAIIARYNYLLKDSRDFLGKENSKGIHFWSFHKSKGLEADYCILIGFFQGKSGFPNGNREDAIPEALLPTLDSFPHSEERRLLYVGITRCKKKSYIIASPTAPSEFVLELLAPKYDINIFSKSFQERHRKIFKCPNCVNGYLRLIKGQYGSFYSCSSGKGCSVGKARVCTKCEAPSVDREHESLCNNRDCGNSMKICNKCGRPMKMRESKFGKFWGCSGYGIPDDQCKNTIKIR</sequence>
<evidence type="ECO:0000313" key="12">
    <source>
        <dbReference type="Proteomes" id="UP000002425"/>
    </source>
</evidence>
<evidence type="ECO:0000313" key="11">
    <source>
        <dbReference type="EMBL" id="ABE76137.1"/>
    </source>
</evidence>
<dbReference type="InterPro" id="IPR013498">
    <property type="entry name" value="Topo_IA_Znf"/>
</dbReference>
<comment type="catalytic activity">
    <reaction evidence="6">
        <text>Couples ATP hydrolysis with the unwinding of duplex DNA by translocating in the 3'-5' direction.</text>
        <dbReference type="EC" id="5.6.2.4"/>
    </reaction>
</comment>
<evidence type="ECO:0000256" key="5">
    <source>
        <dbReference type="ARBA" id="ARBA00023235"/>
    </source>
</evidence>
<dbReference type="GO" id="GO:0000725">
    <property type="term" value="P:recombinational repair"/>
    <property type="evidence" value="ECO:0007669"/>
    <property type="project" value="TreeGrafter"/>
</dbReference>
<dbReference type="RefSeq" id="WP_011514665.1">
    <property type="nucleotide sequence ID" value="NC_007969.1"/>
</dbReference>
<dbReference type="GO" id="GO:0043138">
    <property type="term" value="F:3'-5' DNA helicase activity"/>
    <property type="evidence" value="ECO:0007669"/>
    <property type="project" value="UniProtKB-EC"/>
</dbReference>
<dbReference type="PANTHER" id="PTHR11070">
    <property type="entry name" value="UVRD / RECB / PCRA DNA HELICASE FAMILY MEMBER"/>
    <property type="match status" value="1"/>
</dbReference>
<dbReference type="Gene3D" id="3.30.65.10">
    <property type="entry name" value="Bacterial Topoisomerase I, domain 1"/>
    <property type="match status" value="1"/>
</dbReference>
<dbReference type="GO" id="GO:0016887">
    <property type="term" value="F:ATP hydrolysis activity"/>
    <property type="evidence" value="ECO:0007669"/>
    <property type="project" value="RHEA"/>
</dbReference>
<evidence type="ECO:0000256" key="7">
    <source>
        <dbReference type="ARBA" id="ARBA00034808"/>
    </source>
</evidence>
<proteinExistence type="predicted"/>
<organism evidence="11 12">
    <name type="scientific">Psychrobacter cryohalolentis (strain ATCC BAA-1226 / DSM 17306 / VKM B-2378 / K5)</name>
    <dbReference type="NCBI Taxonomy" id="335284"/>
    <lineage>
        <taxon>Bacteria</taxon>
        <taxon>Pseudomonadati</taxon>
        <taxon>Pseudomonadota</taxon>
        <taxon>Gammaproteobacteria</taxon>
        <taxon>Moraxellales</taxon>
        <taxon>Moraxellaceae</taxon>
        <taxon>Psychrobacter</taxon>
    </lineage>
</organism>
<dbReference type="GO" id="GO:0003916">
    <property type="term" value="F:DNA topoisomerase activity"/>
    <property type="evidence" value="ECO:0007669"/>
    <property type="project" value="InterPro"/>
</dbReference>
<dbReference type="EC" id="5.6.2.4" evidence="7"/>
<keyword evidence="2 9" id="KW-0378">Hydrolase</keyword>
<dbReference type="Pfam" id="PF00580">
    <property type="entry name" value="UvrD-helicase"/>
    <property type="match status" value="2"/>
</dbReference>
<dbReference type="HOGENOM" id="CLU_006494_1_0_6"/>
<keyword evidence="12" id="KW-1185">Reference proteome</keyword>
<feature type="binding site" evidence="9">
    <location>
        <begin position="212"/>
        <end position="219"/>
    </location>
    <ligand>
        <name>ATP</name>
        <dbReference type="ChEBI" id="CHEBI:30616"/>
    </ligand>
</feature>
<dbReference type="InterPro" id="IPR027417">
    <property type="entry name" value="P-loop_NTPase"/>
</dbReference>
<feature type="domain" description="UvrD-like helicase ATP-binding" evidence="10">
    <location>
        <begin position="191"/>
        <end position="656"/>
    </location>
</feature>
<dbReference type="SUPFAM" id="SSF57783">
    <property type="entry name" value="Zinc beta-ribbon"/>
    <property type="match status" value="1"/>
</dbReference>
<evidence type="ECO:0000256" key="2">
    <source>
        <dbReference type="ARBA" id="ARBA00022801"/>
    </source>
</evidence>
<dbReference type="GO" id="GO:0005829">
    <property type="term" value="C:cytosol"/>
    <property type="evidence" value="ECO:0007669"/>
    <property type="project" value="TreeGrafter"/>
</dbReference>
<evidence type="ECO:0000256" key="8">
    <source>
        <dbReference type="ARBA" id="ARBA00048988"/>
    </source>
</evidence>
<dbReference type="Pfam" id="PF13361">
    <property type="entry name" value="UvrD_C"/>
    <property type="match status" value="1"/>
</dbReference>
<comment type="catalytic activity">
    <reaction evidence="8">
        <text>ATP + H2O = ADP + phosphate + H(+)</text>
        <dbReference type="Rhea" id="RHEA:13065"/>
        <dbReference type="ChEBI" id="CHEBI:15377"/>
        <dbReference type="ChEBI" id="CHEBI:15378"/>
        <dbReference type="ChEBI" id="CHEBI:30616"/>
        <dbReference type="ChEBI" id="CHEBI:43474"/>
        <dbReference type="ChEBI" id="CHEBI:456216"/>
        <dbReference type="EC" id="5.6.2.4"/>
    </reaction>
</comment>
<keyword evidence="5" id="KW-0413">Isomerase</keyword>
<dbReference type="GO" id="GO:0006265">
    <property type="term" value="P:DNA topological change"/>
    <property type="evidence" value="ECO:0007669"/>
    <property type="project" value="InterPro"/>
</dbReference>
<dbReference type="KEGG" id="pcr:Pcryo_2360"/>
<dbReference type="SUPFAM" id="SSF52540">
    <property type="entry name" value="P-loop containing nucleoside triphosphate hydrolases"/>
    <property type="match status" value="1"/>
</dbReference>
<dbReference type="EMBL" id="CP000323">
    <property type="protein sequence ID" value="ABE76137.1"/>
    <property type="molecule type" value="Genomic_DNA"/>
</dbReference>
<reference evidence="11" key="1">
    <citation type="submission" date="2006-03" db="EMBL/GenBank/DDBJ databases">
        <title>Complete sequence of chromosome of Psychrobacter cryohalolentis K5.</title>
        <authorList>
            <consortium name="US DOE Joint Genome Institute"/>
            <person name="Copeland A."/>
            <person name="Lucas S."/>
            <person name="Lapidus A."/>
            <person name="Barry K."/>
            <person name="Detter J.C."/>
            <person name="Glavina del Rio T."/>
            <person name="Hammon N."/>
            <person name="Israni S."/>
            <person name="Dalin E."/>
            <person name="Tice H."/>
            <person name="Pitluck S."/>
            <person name="Brettin T."/>
            <person name="Bruce D."/>
            <person name="Han C."/>
            <person name="Tapia R."/>
            <person name="Sims D.R."/>
            <person name="Gilna P."/>
            <person name="Schmutz J."/>
            <person name="Larimer F."/>
            <person name="Land M."/>
            <person name="Hauser L."/>
            <person name="Kyrpides N."/>
            <person name="Kim E."/>
            <person name="Richardson P."/>
        </authorList>
    </citation>
    <scope>NUCLEOTIDE SEQUENCE</scope>
    <source>
        <strain evidence="11">K5</strain>
    </source>
</reference>
<evidence type="ECO:0000256" key="6">
    <source>
        <dbReference type="ARBA" id="ARBA00034617"/>
    </source>
</evidence>
<protein>
    <recommendedName>
        <fullName evidence="7">DNA 3'-5' helicase</fullName>
        <ecNumber evidence="7">5.6.2.4</ecNumber>
    </recommendedName>
</protein>
<dbReference type="Gene3D" id="3.40.50.300">
    <property type="entry name" value="P-loop containing nucleotide triphosphate hydrolases"/>
    <property type="match status" value="3"/>
</dbReference>
<evidence type="ECO:0000256" key="3">
    <source>
        <dbReference type="ARBA" id="ARBA00022806"/>
    </source>
</evidence>
<keyword evidence="3 9" id="KW-0347">Helicase</keyword>
<name>Q1Q866_PSYCK</name>
<dbReference type="Pfam" id="PF01396">
    <property type="entry name" value="Zn_ribbon_Top1"/>
    <property type="match status" value="2"/>
</dbReference>
<dbReference type="PROSITE" id="PS51198">
    <property type="entry name" value="UVRD_HELICASE_ATP_BIND"/>
    <property type="match status" value="1"/>
</dbReference>
<dbReference type="eggNOG" id="COG0210">
    <property type="taxonomic scope" value="Bacteria"/>
</dbReference>
<evidence type="ECO:0000259" key="10">
    <source>
        <dbReference type="PROSITE" id="PS51198"/>
    </source>
</evidence>
<gene>
    <name evidence="11" type="ordered locus">Pcryo_2360</name>
</gene>
<dbReference type="Proteomes" id="UP000002425">
    <property type="component" value="Chromosome"/>
</dbReference>
<dbReference type="InterPro" id="IPR000212">
    <property type="entry name" value="DNA_helicase_UvrD/REP"/>
</dbReference>
<dbReference type="InterPro" id="IPR014016">
    <property type="entry name" value="UvrD-like_ATP-bd"/>
</dbReference>
<dbReference type="GO" id="GO:0003677">
    <property type="term" value="F:DNA binding"/>
    <property type="evidence" value="ECO:0007669"/>
    <property type="project" value="InterPro"/>
</dbReference>
<dbReference type="InterPro" id="IPR014017">
    <property type="entry name" value="DNA_helicase_UvrD-like_C"/>
</dbReference>
<evidence type="ECO:0000256" key="9">
    <source>
        <dbReference type="PROSITE-ProRule" id="PRU00560"/>
    </source>
</evidence>
<dbReference type="AlphaFoldDB" id="Q1Q866"/>
<keyword evidence="4 9" id="KW-0067">ATP-binding</keyword>
<accession>Q1Q866</accession>
<dbReference type="GO" id="GO:0005694">
    <property type="term" value="C:chromosome"/>
    <property type="evidence" value="ECO:0007669"/>
    <property type="project" value="InterPro"/>
</dbReference>